<evidence type="ECO:0008006" key="10">
    <source>
        <dbReference type="Google" id="ProtNLM"/>
    </source>
</evidence>
<dbReference type="GO" id="GO:0005758">
    <property type="term" value="C:mitochondrial intermembrane space"/>
    <property type="evidence" value="ECO:0007669"/>
    <property type="project" value="UniProtKB-SubCell"/>
</dbReference>
<dbReference type="Proteomes" id="UP000288725">
    <property type="component" value="Unassembled WGS sequence"/>
</dbReference>
<protein>
    <recommendedName>
        <fullName evidence="10">Cytochrome c oxidase-assembly factor COX23</fullName>
    </recommendedName>
</protein>
<dbReference type="PROSITE" id="PS51808">
    <property type="entry name" value="CHCH"/>
    <property type="match status" value="1"/>
</dbReference>
<dbReference type="Gene3D" id="1.10.287.1130">
    <property type="entry name" value="CytochromE C oxidase copper chaperone"/>
    <property type="match status" value="1"/>
</dbReference>
<dbReference type="EMBL" id="MPSH01000021">
    <property type="protein sequence ID" value="PNH30368.1"/>
    <property type="molecule type" value="Genomic_DNA"/>
</dbReference>
<dbReference type="SMR" id="A0A2J8DWA4"/>
<evidence type="ECO:0000256" key="3">
    <source>
        <dbReference type="ARBA" id="ARBA00023128"/>
    </source>
</evidence>
<evidence type="ECO:0000256" key="1">
    <source>
        <dbReference type="ARBA" id="ARBA00003875"/>
    </source>
</evidence>
<evidence type="ECO:0000313" key="9">
    <source>
        <dbReference type="Proteomes" id="UP000288725"/>
    </source>
</evidence>
<comment type="subcellular location">
    <subcellularLocation>
        <location evidence="2">Mitochondrion intermembrane space</location>
    </subcellularLocation>
</comment>
<accession>A0A2J8DWA4</accession>
<reference evidence="7 9" key="2">
    <citation type="submission" date="2018-12" db="EMBL/GenBank/DDBJ databases">
        <title>Genome of Verticillium dahliae isolate Getta Getta.</title>
        <authorList>
            <person name="Gardiner D.M."/>
        </authorList>
    </citation>
    <scope>NUCLEOTIDE SEQUENCE [LARGE SCALE GENOMIC DNA]</scope>
    <source>
        <strain evidence="7 9">Getta Getta</strain>
    </source>
</reference>
<reference evidence="6 8" key="1">
    <citation type="submission" date="2017-12" db="EMBL/GenBank/DDBJ databases">
        <title>Comparative genomics yields insights into virulence evolution of Verticillium dahliae.</title>
        <authorList>
            <person name="Fan R."/>
            <person name="Armitage A.D."/>
            <person name="Cascant-Lopez E."/>
            <person name="Sobczyk M."/>
            <person name="Cockerton H.M."/>
            <person name="Harrison R.J."/>
        </authorList>
    </citation>
    <scope>NUCLEOTIDE SEQUENCE [LARGE SCALE GENOMIC DNA]</scope>
    <source>
        <strain evidence="6 8">12008</strain>
    </source>
</reference>
<organism evidence="6 8">
    <name type="scientific">Verticillium dahliae</name>
    <name type="common">Verticillium wilt</name>
    <dbReference type="NCBI Taxonomy" id="27337"/>
    <lineage>
        <taxon>Eukaryota</taxon>
        <taxon>Fungi</taxon>
        <taxon>Dikarya</taxon>
        <taxon>Ascomycota</taxon>
        <taxon>Pezizomycotina</taxon>
        <taxon>Sordariomycetes</taxon>
        <taxon>Hypocreomycetidae</taxon>
        <taxon>Glomerellales</taxon>
        <taxon>Plectosphaerellaceae</taxon>
        <taxon>Verticillium</taxon>
    </lineage>
</organism>
<keyword evidence="3" id="KW-0496">Mitochondrion</keyword>
<sequence length="89" mass="10502">MPSTDNPPETIDAANKNPWTEETKAKFETKSKSKYMDPCQDAAKRSIKCLNRNNGDREMCGEYFQAWRDCRQAWMDQRKEERRKAGSFF</sequence>
<dbReference type="OrthoDB" id="9971592at2759"/>
<dbReference type="OMA" id="INAYKEC"/>
<evidence type="ECO:0000313" key="7">
    <source>
        <dbReference type="EMBL" id="RXG43882.1"/>
    </source>
</evidence>
<gene>
    <name evidence="6" type="ORF">BJF96_g6461</name>
    <name evidence="7" type="ORF">VDGE_02954</name>
</gene>
<dbReference type="GO" id="GO:0033108">
    <property type="term" value="P:mitochondrial respiratory chain complex assembly"/>
    <property type="evidence" value="ECO:0007669"/>
    <property type="project" value="TreeGrafter"/>
</dbReference>
<evidence type="ECO:0000313" key="6">
    <source>
        <dbReference type="EMBL" id="PNH30368.1"/>
    </source>
</evidence>
<dbReference type="PANTHER" id="PTHR46811">
    <property type="entry name" value="COILED-COIL-HELIX-COILED-COIL-HELIX DOMAIN-CONTAINING PROTEIN 7"/>
    <property type="match status" value="1"/>
</dbReference>
<feature type="region of interest" description="Disordered" evidence="5">
    <location>
        <begin position="1"/>
        <end position="35"/>
    </location>
</feature>
<keyword evidence="4" id="KW-1015">Disulfide bond</keyword>
<dbReference type="SUPFAM" id="SSF47072">
    <property type="entry name" value="Cysteine alpha-hairpin motif"/>
    <property type="match status" value="1"/>
</dbReference>
<feature type="compositionally biased region" description="Basic and acidic residues" evidence="5">
    <location>
        <begin position="19"/>
        <end position="35"/>
    </location>
</feature>
<dbReference type="Proteomes" id="UP000236305">
    <property type="component" value="Unassembled WGS sequence"/>
</dbReference>
<dbReference type="PANTHER" id="PTHR46811:SF1">
    <property type="entry name" value="COILED-COIL-HELIX-COILED-COIL-HELIX DOMAIN-CONTAINING PROTEIN 7"/>
    <property type="match status" value="1"/>
</dbReference>
<evidence type="ECO:0000256" key="5">
    <source>
        <dbReference type="SAM" id="MobiDB-lite"/>
    </source>
</evidence>
<comment type="caution">
    <text evidence="6">The sequence shown here is derived from an EMBL/GenBank/DDBJ whole genome shotgun (WGS) entry which is preliminary data.</text>
</comment>
<dbReference type="InterPro" id="IPR009069">
    <property type="entry name" value="Cys_alpha_HP_mot_SF"/>
</dbReference>
<proteinExistence type="predicted"/>
<evidence type="ECO:0000256" key="4">
    <source>
        <dbReference type="ARBA" id="ARBA00023157"/>
    </source>
</evidence>
<dbReference type="AlphaFoldDB" id="A0A2J8DWA4"/>
<dbReference type="InterPro" id="IPR051040">
    <property type="entry name" value="COX23"/>
</dbReference>
<evidence type="ECO:0000256" key="2">
    <source>
        <dbReference type="ARBA" id="ARBA00004569"/>
    </source>
</evidence>
<evidence type="ECO:0000313" key="8">
    <source>
        <dbReference type="Proteomes" id="UP000236305"/>
    </source>
</evidence>
<name>A0A2J8DWA4_VERDA</name>
<comment type="function">
    <text evidence="1">Required for the assembly of cytochrome c oxidase.</text>
</comment>
<dbReference type="EMBL" id="RSDZ01000099">
    <property type="protein sequence ID" value="RXG43882.1"/>
    <property type="molecule type" value="Genomic_DNA"/>
</dbReference>